<dbReference type="Pfam" id="PF00149">
    <property type="entry name" value="Metallophos"/>
    <property type="match status" value="1"/>
</dbReference>
<dbReference type="EMBL" id="UOYO01000015">
    <property type="protein sequence ID" value="VAY86595.1"/>
    <property type="molecule type" value="Genomic_DNA"/>
</dbReference>
<gene>
    <name evidence="7" type="ORF">MNB_ARC-1_6</name>
</gene>
<evidence type="ECO:0000259" key="6">
    <source>
        <dbReference type="Pfam" id="PF00149"/>
    </source>
</evidence>
<evidence type="ECO:0000256" key="4">
    <source>
        <dbReference type="ARBA" id="ARBA00023136"/>
    </source>
</evidence>
<dbReference type="PANTHER" id="PTHR34990">
    <property type="entry name" value="UDP-2,3-DIACYLGLUCOSAMINE HYDROLASE-RELATED"/>
    <property type="match status" value="1"/>
</dbReference>
<evidence type="ECO:0000256" key="3">
    <source>
        <dbReference type="ARBA" id="ARBA00022723"/>
    </source>
</evidence>
<dbReference type="GO" id="GO:0016020">
    <property type="term" value="C:membrane"/>
    <property type="evidence" value="ECO:0007669"/>
    <property type="project" value="GOC"/>
</dbReference>
<evidence type="ECO:0000256" key="2">
    <source>
        <dbReference type="ARBA" id="ARBA00022519"/>
    </source>
</evidence>
<proteinExistence type="predicted"/>
<feature type="domain" description="Calcineurin-like phosphoesterase" evidence="6">
    <location>
        <begin position="14"/>
        <end position="202"/>
    </location>
</feature>
<keyword evidence="5" id="KW-0464">Manganese</keyword>
<evidence type="ECO:0000256" key="5">
    <source>
        <dbReference type="ARBA" id="ARBA00023211"/>
    </source>
</evidence>
<dbReference type="InterPro" id="IPR029052">
    <property type="entry name" value="Metallo-depent_PP-like"/>
</dbReference>
<keyword evidence="1" id="KW-1003">Cell membrane</keyword>
<dbReference type="AlphaFoldDB" id="A0A3B1DWJ4"/>
<dbReference type="GO" id="GO:0046872">
    <property type="term" value="F:metal ion binding"/>
    <property type="evidence" value="ECO:0007669"/>
    <property type="project" value="UniProtKB-KW"/>
</dbReference>
<protein>
    <recommendedName>
        <fullName evidence="6">Calcineurin-like phosphoesterase domain-containing protein</fullName>
    </recommendedName>
</protein>
<dbReference type="SUPFAM" id="SSF56300">
    <property type="entry name" value="Metallo-dependent phosphatases"/>
    <property type="match status" value="1"/>
</dbReference>
<name>A0A3B1DWJ4_9ZZZZ</name>
<dbReference type="InterPro" id="IPR004843">
    <property type="entry name" value="Calcineurin-like_PHP"/>
</dbReference>
<dbReference type="GO" id="GO:0009245">
    <property type="term" value="P:lipid A biosynthetic process"/>
    <property type="evidence" value="ECO:0007669"/>
    <property type="project" value="TreeGrafter"/>
</dbReference>
<dbReference type="GO" id="GO:0008758">
    <property type="term" value="F:UDP-2,3-diacylglucosamine hydrolase activity"/>
    <property type="evidence" value="ECO:0007669"/>
    <property type="project" value="TreeGrafter"/>
</dbReference>
<organism evidence="7">
    <name type="scientific">hydrothermal vent metagenome</name>
    <dbReference type="NCBI Taxonomy" id="652676"/>
    <lineage>
        <taxon>unclassified sequences</taxon>
        <taxon>metagenomes</taxon>
        <taxon>ecological metagenomes</taxon>
    </lineage>
</organism>
<evidence type="ECO:0000313" key="7">
    <source>
        <dbReference type="EMBL" id="VAY86595.1"/>
    </source>
</evidence>
<dbReference type="Gene3D" id="3.60.21.10">
    <property type="match status" value="1"/>
</dbReference>
<keyword evidence="2" id="KW-0997">Cell inner membrane</keyword>
<dbReference type="PANTHER" id="PTHR34990:SF2">
    <property type="entry name" value="BLL8164 PROTEIN"/>
    <property type="match status" value="1"/>
</dbReference>
<accession>A0A3B1DWJ4</accession>
<dbReference type="InterPro" id="IPR043461">
    <property type="entry name" value="LpxH-like"/>
</dbReference>
<keyword evidence="4" id="KW-0472">Membrane</keyword>
<reference evidence="7" key="1">
    <citation type="submission" date="2018-10" db="EMBL/GenBank/DDBJ databases">
        <authorList>
            <person name="Aoki K."/>
        </authorList>
    </citation>
    <scope>NUCLEOTIDE SEQUENCE</scope>
</reference>
<evidence type="ECO:0000256" key="1">
    <source>
        <dbReference type="ARBA" id="ARBA00022475"/>
    </source>
</evidence>
<keyword evidence="3" id="KW-0479">Metal-binding</keyword>
<sequence length="227" mass="27017">MFHNNTIQISNDAIFIADAHFNDNRKELKHLLLKIKNHKINTSQIFLMGDIFDLLTFQITYFVNKNKDIISLINRLSQDIQIVYLEGNHDFNIKVLFPNIKVISRNKQPLICEYKDKKVSLSHGDIFTPFGYNLYTLFIRNKILLNILNIIDINNWLSIKIDDWLKQKRIYNKCDDFNKFAKSRISLYSNDIDVIMEGHFHYGHRYKCYINLPSLACTNEYYRLDIE</sequence>